<dbReference type="RefSeq" id="WP_168571357.1">
    <property type="nucleotide sequence ID" value="NZ_CP051167.1"/>
</dbReference>
<dbReference type="PANTHER" id="PTHR47691:SF3">
    <property type="entry name" value="HTH-TYPE TRANSCRIPTIONAL REGULATOR RV0890C-RELATED"/>
    <property type="match status" value="1"/>
</dbReference>
<dbReference type="Gene3D" id="3.40.50.300">
    <property type="entry name" value="P-loop containing nucleotide triphosphate hydrolases"/>
    <property type="match status" value="1"/>
</dbReference>
<proteinExistence type="predicted"/>
<dbReference type="GO" id="GO:0006355">
    <property type="term" value="P:regulation of DNA-templated transcription"/>
    <property type="evidence" value="ECO:0007669"/>
    <property type="project" value="InterPro"/>
</dbReference>
<dbReference type="Proteomes" id="UP000500857">
    <property type="component" value="Chromosome"/>
</dbReference>
<evidence type="ECO:0000313" key="3">
    <source>
        <dbReference type="Proteomes" id="UP000500857"/>
    </source>
</evidence>
<dbReference type="PRINTS" id="PR00364">
    <property type="entry name" value="DISEASERSIST"/>
</dbReference>
<evidence type="ECO:0000259" key="1">
    <source>
        <dbReference type="SMART" id="SM00421"/>
    </source>
</evidence>
<dbReference type="Pfam" id="PF00931">
    <property type="entry name" value="NB-ARC"/>
    <property type="match status" value="1"/>
</dbReference>
<accession>A0A6H1U307</accession>
<dbReference type="SMART" id="SM00421">
    <property type="entry name" value="HTH_LUXR"/>
    <property type="match status" value="1"/>
</dbReference>
<name>A0A6H1U307_9CYAN</name>
<dbReference type="GO" id="GO:0003677">
    <property type="term" value="F:DNA binding"/>
    <property type="evidence" value="ECO:0007669"/>
    <property type="project" value="InterPro"/>
</dbReference>
<keyword evidence="3" id="KW-1185">Reference proteome</keyword>
<feature type="domain" description="HTH luxR-type" evidence="1">
    <location>
        <begin position="18"/>
        <end position="74"/>
    </location>
</feature>
<organism evidence="2 3">
    <name type="scientific">Oxynema aestuarii AP17</name>
    <dbReference type="NCBI Taxonomy" id="2064643"/>
    <lineage>
        <taxon>Bacteria</taxon>
        <taxon>Bacillati</taxon>
        <taxon>Cyanobacteriota</taxon>
        <taxon>Cyanophyceae</taxon>
        <taxon>Oscillatoriophycideae</taxon>
        <taxon>Oscillatoriales</taxon>
        <taxon>Oscillatoriaceae</taxon>
        <taxon>Oxynema</taxon>
        <taxon>Oxynema aestuarii</taxon>
    </lineage>
</organism>
<dbReference type="SUPFAM" id="SSF46894">
    <property type="entry name" value="C-terminal effector domain of the bipartite response regulators"/>
    <property type="match status" value="1"/>
</dbReference>
<dbReference type="EMBL" id="CP051167">
    <property type="protein sequence ID" value="QIZ73211.1"/>
    <property type="molecule type" value="Genomic_DNA"/>
</dbReference>
<dbReference type="InterPro" id="IPR000792">
    <property type="entry name" value="Tscrpt_reg_LuxR_C"/>
</dbReference>
<gene>
    <name evidence="2" type="ORF">HCG48_23580</name>
</gene>
<dbReference type="InterPro" id="IPR002182">
    <property type="entry name" value="NB-ARC"/>
</dbReference>
<dbReference type="PANTHER" id="PTHR47691">
    <property type="entry name" value="REGULATOR-RELATED"/>
    <property type="match status" value="1"/>
</dbReference>
<sequence>MMSLDSKYQEFLDAQAKHHALSHAEWEALNLAVTGHEISAIAEQLHVRPEAIRQRLSQIYQKFNIQGRGPVKLAKLQKLLQQRYQEHCIAREAELGSCCCDRLGSAIPQDWGNAPDLSSFYGREAELATLKRWIVGDRCRSISILGLGGIGKTSLAIAAVKEVLEAGNFDTLIWRSLSHAPTPETLLDDLLLRFYPETFDPPAAIATKMTLVIEGLRSRRCLIVLDDVETILRPGDRLGRYQSGYEVYGQLFQRVGESPHQSTFLILSQEKLREISLLAGPNQPVRLLKLDGLKLEDARQLLQEKHLSGQPEHWQELIDNYRGNPLALKIVATTIQEVFGCSVDRFIKYKTLVIKDLFLEVLERQFERLSPLEQKIVFYLAQNQYPHSLEQIHLQMKTTNLSHSDLIEPLESLSGRSLIEKTKNHETHEPLFTLQPVIRKYAIKYHLAEMEVSESEGAAIEPTRL</sequence>
<dbReference type="SUPFAM" id="SSF52540">
    <property type="entry name" value="P-loop containing nucleoside triphosphate hydrolases"/>
    <property type="match status" value="1"/>
</dbReference>
<dbReference type="GO" id="GO:0043531">
    <property type="term" value="F:ADP binding"/>
    <property type="evidence" value="ECO:0007669"/>
    <property type="project" value="InterPro"/>
</dbReference>
<dbReference type="Gene3D" id="1.10.10.10">
    <property type="entry name" value="Winged helix-like DNA-binding domain superfamily/Winged helix DNA-binding domain"/>
    <property type="match status" value="1"/>
</dbReference>
<protein>
    <submittedName>
        <fullName evidence="2">LuxR family transcriptional regulator</fullName>
    </submittedName>
</protein>
<reference evidence="2 3" key="1">
    <citation type="submission" date="2020-04" db="EMBL/GenBank/DDBJ databases">
        <authorList>
            <person name="Basu S."/>
            <person name="Maruthanayagam V."/>
            <person name="Chakraborty S."/>
            <person name="Pramanik A."/>
            <person name="Mukherjee J."/>
            <person name="Brink B."/>
        </authorList>
    </citation>
    <scope>NUCLEOTIDE SEQUENCE [LARGE SCALE GENOMIC DNA]</scope>
    <source>
        <strain evidence="2 3">AP17</strain>
    </source>
</reference>
<dbReference type="InterPro" id="IPR036388">
    <property type="entry name" value="WH-like_DNA-bd_sf"/>
</dbReference>
<dbReference type="InterPro" id="IPR027417">
    <property type="entry name" value="P-loop_NTPase"/>
</dbReference>
<evidence type="ECO:0000313" key="2">
    <source>
        <dbReference type="EMBL" id="QIZ73211.1"/>
    </source>
</evidence>
<dbReference type="KEGG" id="oxy:HCG48_23580"/>
<dbReference type="AlphaFoldDB" id="A0A6H1U307"/>
<dbReference type="InterPro" id="IPR016032">
    <property type="entry name" value="Sig_transdc_resp-reg_C-effctor"/>
</dbReference>